<protein>
    <recommendedName>
        <fullName evidence="3 10">Alpha-mannosidase</fullName>
        <ecNumber evidence="10">3.2.1.-</ecNumber>
    </recommendedName>
</protein>
<dbReference type="Gene3D" id="2.70.98.30">
    <property type="entry name" value="Golgi alpha-mannosidase II, domain 4"/>
    <property type="match status" value="1"/>
</dbReference>
<evidence type="ECO:0000256" key="7">
    <source>
        <dbReference type="ARBA" id="ARBA00023157"/>
    </source>
</evidence>
<dbReference type="InterPro" id="IPR028995">
    <property type="entry name" value="Glyco_hydro_57/38_cen_sf"/>
</dbReference>
<dbReference type="InterPro" id="IPR000602">
    <property type="entry name" value="Glyco_hydro_38_N"/>
</dbReference>
<dbReference type="Proteomes" id="UP001154114">
    <property type="component" value="Chromosome 31"/>
</dbReference>
<dbReference type="FunFam" id="1.20.1270.50:FF:000003">
    <property type="entry name" value="Alpha-mannosidase"/>
    <property type="match status" value="1"/>
</dbReference>
<keyword evidence="11" id="KW-0732">Signal</keyword>
<dbReference type="InterPro" id="IPR015341">
    <property type="entry name" value="Glyco_hydro_38_cen"/>
</dbReference>
<dbReference type="SUPFAM" id="SSF88688">
    <property type="entry name" value="Families 57/38 glycoside transferase middle domain"/>
    <property type="match status" value="1"/>
</dbReference>
<dbReference type="FunFam" id="3.20.110.10:FF:000001">
    <property type="entry name" value="Alpha-mannosidase"/>
    <property type="match status" value="1"/>
</dbReference>
<dbReference type="Pfam" id="PF09261">
    <property type="entry name" value="Alpha-mann_mid"/>
    <property type="match status" value="1"/>
</dbReference>
<evidence type="ECO:0000256" key="6">
    <source>
        <dbReference type="ARBA" id="ARBA00022833"/>
    </source>
</evidence>
<dbReference type="GO" id="GO:0030246">
    <property type="term" value="F:carbohydrate binding"/>
    <property type="evidence" value="ECO:0007669"/>
    <property type="project" value="InterPro"/>
</dbReference>
<name>A0A9N8L6G7_CHRIL</name>
<dbReference type="EMBL" id="LR824034">
    <property type="protein sequence ID" value="CAD0207115.1"/>
    <property type="molecule type" value="Genomic_DNA"/>
</dbReference>
<dbReference type="InterPro" id="IPR050843">
    <property type="entry name" value="Glycosyl_Hydrlase_38"/>
</dbReference>
<dbReference type="Gene3D" id="2.60.40.1180">
    <property type="entry name" value="Golgi alpha-mannosidase II"/>
    <property type="match status" value="1"/>
</dbReference>
<dbReference type="InterPro" id="IPR013780">
    <property type="entry name" value="Glyco_hydro_b"/>
</dbReference>
<evidence type="ECO:0000256" key="1">
    <source>
        <dbReference type="ARBA" id="ARBA00000365"/>
    </source>
</evidence>
<evidence type="ECO:0000256" key="10">
    <source>
        <dbReference type="RuleBase" id="RU361199"/>
    </source>
</evidence>
<sequence>MNILLLLLAVGGVWSVPVEHSFDTDQCGYKSCHKTDPGVLNVHIVPHTHDDVGWLKTVDQYYYGSRNMIQKAGVQYILDSVVKELWEDPKRRFIYVETAFFWKWWVHQSPEIKEKVHTLVKEGRLQFVGGAWSMNDEAASHYQSVIDQFTWGLSKLNKTFGPCARPRVGWQIDPFGHSRELASLLAMMGYDGLFLGRIDYQDKARRLKDKAMEMVWRGNDDLGKASDIFTGALYNTYSPPAGFCFDVLCADEPIITDPDSPMYNVVDKVQSFLKICAKIAESYRSNNILITMGEDFNYQDAAMWFINLDKLIEYTNLKAAKEGLNVTLFYSTPDCYLKAVKDANPVLPTKADDFFPYASDPTAYWTGYFTSRPTTKFFERESNGYLQMVKQLQVLADLEKHNQFVLNELKSAMGVMQHHDAITGTEKQHVAHDYERLLNQAVDDALIIAKQAFNKATQKDGRKPPIFDFHRCHLNESRCDISENSEKFVVTVYNPLGWPVKEPIRVPVAEGEFEVWGPNGQRIKKQQVILVSPITDIPTRVSKAMQEIVFIIHLKPLSYKSVYIKRVSRPKRNAPEKAVERPRHQRFNIWKKYTSVSPEAVTADTTLRYNMKVNLEKLPLAPMFAPQPNADLNASIYLTRVHDNAREVVALEKFLRQPGVKPNPEWDKVTMIYSTLSQDQLNKLAKNPPPERYDPTSVLENQYYKVHVECINHLVREVILPDHTNLDLGVNMYYYPGACGDNHDSAHRASGAYIFRPTSTTPVKLDTELATVVKGEIVKEFRIHFEMNAFMNLKVYDEVNFIEVEWVVGPIPIADQIGKEYVIKYETNILNNGEFYTDSNGRQKLKRKLNTRPTWNVSLAEPVAGNYYPVTNEIYIKNDDLRLTVIPDRSEGGTSLVEGEIEMMLHRRLLCDDAFGVGEALNETAKDNGLVVRGKHRLYINRDEEIPREVLRTHLGPQILFSDAKNIKYDQWLKMSNCHSWLAEELPPGLHLLTLEPWESKLLIRIENYLEGQNSEASINLKDMFQGIQITSFKETLLAANMFLDEYTKWTWQKENEFEESENRGKEKDKDFNIVLKGKEIRTFIAEYEVKNN</sequence>
<comment type="cofactor">
    <cofactor evidence="10">
        <name>Zn(2+)</name>
        <dbReference type="ChEBI" id="CHEBI:29105"/>
    </cofactor>
    <text evidence="10">Binds 1 zinc ion per subunit.</text>
</comment>
<dbReference type="OrthoDB" id="2016903at2759"/>
<evidence type="ECO:0000256" key="8">
    <source>
        <dbReference type="ARBA" id="ARBA00023180"/>
    </source>
</evidence>
<proteinExistence type="inferred from homology"/>
<evidence type="ECO:0000256" key="5">
    <source>
        <dbReference type="ARBA" id="ARBA00022801"/>
    </source>
</evidence>
<evidence type="ECO:0000256" key="4">
    <source>
        <dbReference type="ARBA" id="ARBA00022723"/>
    </source>
</evidence>
<evidence type="ECO:0000313" key="13">
    <source>
        <dbReference type="EMBL" id="CAD0207115.1"/>
    </source>
</evidence>
<evidence type="ECO:0000259" key="12">
    <source>
        <dbReference type="SMART" id="SM00872"/>
    </source>
</evidence>
<dbReference type="Gene3D" id="2.60.40.1360">
    <property type="match status" value="1"/>
</dbReference>
<dbReference type="InterPro" id="IPR011013">
    <property type="entry name" value="Gal_mutarotase_sf_dom"/>
</dbReference>
<keyword evidence="9 10" id="KW-0326">Glycosidase</keyword>
<comment type="similarity">
    <text evidence="2 10">Belongs to the glycosyl hydrolase 38 family.</text>
</comment>
<evidence type="ECO:0000256" key="3">
    <source>
        <dbReference type="ARBA" id="ARBA00012752"/>
    </source>
</evidence>
<dbReference type="GO" id="GO:0005764">
    <property type="term" value="C:lysosome"/>
    <property type="evidence" value="ECO:0007669"/>
    <property type="project" value="TreeGrafter"/>
</dbReference>
<keyword evidence="7" id="KW-1015">Disulfide bond</keyword>
<feature type="domain" description="Glycoside hydrolase family 38 central" evidence="12">
    <location>
        <begin position="363"/>
        <end position="438"/>
    </location>
</feature>
<gene>
    <name evidence="13" type="ORF">CINC_LOCUS10093</name>
</gene>
<feature type="signal peptide" evidence="11">
    <location>
        <begin position="1"/>
        <end position="15"/>
    </location>
</feature>
<feature type="chain" id="PRO_5040145694" description="Alpha-mannosidase" evidence="11">
    <location>
        <begin position="16"/>
        <end position="1093"/>
    </location>
</feature>
<keyword evidence="5 10" id="KW-0378">Hydrolase</keyword>
<dbReference type="Gene3D" id="3.20.110.10">
    <property type="entry name" value="Glycoside hydrolase 38, N terminal domain"/>
    <property type="match status" value="1"/>
</dbReference>
<dbReference type="InterPro" id="IPR037094">
    <property type="entry name" value="Glyco_hydro_38_cen_sf"/>
</dbReference>
<evidence type="ECO:0000256" key="9">
    <source>
        <dbReference type="ARBA" id="ARBA00023295"/>
    </source>
</evidence>
<dbReference type="Pfam" id="PF01074">
    <property type="entry name" value="Glyco_hydro_38N"/>
    <property type="match status" value="1"/>
</dbReference>
<dbReference type="Pfam" id="PF07748">
    <property type="entry name" value="Glyco_hydro_38C"/>
    <property type="match status" value="1"/>
</dbReference>
<dbReference type="Pfam" id="PF17677">
    <property type="entry name" value="Glyco_hydro38C2"/>
    <property type="match status" value="1"/>
</dbReference>
<dbReference type="SUPFAM" id="SSF74650">
    <property type="entry name" value="Galactose mutarotase-like"/>
    <property type="match status" value="2"/>
</dbReference>
<keyword evidence="8" id="KW-0325">Glycoprotein</keyword>
<dbReference type="InterPro" id="IPR041147">
    <property type="entry name" value="GH38_C"/>
</dbReference>
<dbReference type="PANTHER" id="PTHR11607">
    <property type="entry name" value="ALPHA-MANNOSIDASE"/>
    <property type="match status" value="1"/>
</dbReference>
<evidence type="ECO:0000256" key="11">
    <source>
        <dbReference type="SAM" id="SignalP"/>
    </source>
</evidence>
<dbReference type="PANTHER" id="PTHR11607:SF3">
    <property type="entry name" value="LYSOSOMAL ALPHA-MANNOSIDASE"/>
    <property type="match status" value="1"/>
</dbReference>
<dbReference type="EC" id="3.2.1.-" evidence="10"/>
<dbReference type="AlphaFoldDB" id="A0A9N8L6G7"/>
<evidence type="ECO:0000256" key="2">
    <source>
        <dbReference type="ARBA" id="ARBA00009792"/>
    </source>
</evidence>
<dbReference type="InterPro" id="IPR027291">
    <property type="entry name" value="Glyco_hydro_38_N_sf"/>
</dbReference>
<evidence type="ECO:0000313" key="14">
    <source>
        <dbReference type="Proteomes" id="UP001154114"/>
    </source>
</evidence>
<reference evidence="13" key="1">
    <citation type="submission" date="2021-12" db="EMBL/GenBank/DDBJ databases">
        <authorList>
            <person name="King R."/>
        </authorList>
    </citation>
    <scope>NUCLEOTIDE SEQUENCE</scope>
</reference>
<dbReference type="SUPFAM" id="SSF88713">
    <property type="entry name" value="Glycoside hydrolase/deacetylase"/>
    <property type="match status" value="1"/>
</dbReference>
<comment type="catalytic activity">
    <reaction evidence="1">
        <text>Hydrolysis of terminal, non-reducing alpha-D-mannose residues in alpha-D-mannosides.</text>
        <dbReference type="EC" id="3.2.1.24"/>
    </reaction>
</comment>
<dbReference type="CDD" id="cd10810">
    <property type="entry name" value="GH38N_AMII_LAM_like"/>
    <property type="match status" value="1"/>
</dbReference>
<accession>A0A9N8L6G7</accession>
<keyword evidence="4 10" id="KW-0479">Metal-binding</keyword>
<dbReference type="InterPro" id="IPR011330">
    <property type="entry name" value="Glyco_hydro/deAcase_b/a-brl"/>
</dbReference>
<dbReference type="Gene3D" id="1.20.1270.50">
    <property type="entry name" value="Glycoside hydrolase family 38, central domain"/>
    <property type="match status" value="2"/>
</dbReference>
<dbReference type="GO" id="GO:0006013">
    <property type="term" value="P:mannose metabolic process"/>
    <property type="evidence" value="ECO:0007669"/>
    <property type="project" value="InterPro"/>
</dbReference>
<dbReference type="SMART" id="SM00872">
    <property type="entry name" value="Alpha-mann_mid"/>
    <property type="match status" value="1"/>
</dbReference>
<keyword evidence="6 10" id="KW-0862">Zinc</keyword>
<dbReference type="InterPro" id="IPR011682">
    <property type="entry name" value="Glyco_hydro_38_C"/>
</dbReference>
<dbReference type="GO" id="GO:0004559">
    <property type="term" value="F:alpha-mannosidase activity"/>
    <property type="evidence" value="ECO:0007669"/>
    <property type="project" value="UniProtKB-EC"/>
</dbReference>
<dbReference type="FunFam" id="1.20.1270.50:FF:000002">
    <property type="entry name" value="Alpha-mannosidase"/>
    <property type="match status" value="1"/>
</dbReference>
<dbReference type="GO" id="GO:0046872">
    <property type="term" value="F:metal ion binding"/>
    <property type="evidence" value="ECO:0007669"/>
    <property type="project" value="UniProtKB-KW"/>
</dbReference>
<organism evidence="13 14">
    <name type="scientific">Chrysodeixis includens</name>
    <name type="common">Soybean looper</name>
    <name type="synonym">Pseudoplusia includens</name>
    <dbReference type="NCBI Taxonomy" id="689277"/>
    <lineage>
        <taxon>Eukaryota</taxon>
        <taxon>Metazoa</taxon>
        <taxon>Ecdysozoa</taxon>
        <taxon>Arthropoda</taxon>
        <taxon>Hexapoda</taxon>
        <taxon>Insecta</taxon>
        <taxon>Pterygota</taxon>
        <taxon>Neoptera</taxon>
        <taxon>Endopterygota</taxon>
        <taxon>Lepidoptera</taxon>
        <taxon>Glossata</taxon>
        <taxon>Ditrysia</taxon>
        <taxon>Noctuoidea</taxon>
        <taxon>Noctuidae</taxon>
        <taxon>Plusiinae</taxon>
        <taxon>Chrysodeixis</taxon>
    </lineage>
</organism>
<keyword evidence="14" id="KW-1185">Reference proteome</keyword>